<dbReference type="InterPro" id="IPR043022">
    <property type="entry name" value="PngaseF_N_sf"/>
</dbReference>
<evidence type="ECO:0000259" key="3">
    <source>
        <dbReference type="Pfam" id="PF09113"/>
    </source>
</evidence>
<organism evidence="4 5">
    <name type="scientific">candidate division GN15 bacterium</name>
    <dbReference type="NCBI Taxonomy" id="2072418"/>
    <lineage>
        <taxon>Bacteria</taxon>
        <taxon>candidate division GN15</taxon>
    </lineage>
</organism>
<dbReference type="Gene3D" id="2.60.120.1570">
    <property type="entry name" value="Peptide-N-glycosidase F, N-terminal domain"/>
    <property type="match status" value="2"/>
</dbReference>
<evidence type="ECO:0000313" key="5">
    <source>
        <dbReference type="Proteomes" id="UP000250918"/>
    </source>
</evidence>
<dbReference type="EMBL" id="PQAP01000076">
    <property type="protein sequence ID" value="PWB72732.1"/>
    <property type="molecule type" value="Genomic_DNA"/>
</dbReference>
<dbReference type="InterPro" id="IPR014784">
    <property type="entry name" value="Cu2_ascorb_mOase-like_C"/>
</dbReference>
<protein>
    <recommendedName>
        <fullName evidence="3">Peptide-N-glycosidase F C-terminal domain-containing protein</fullName>
    </recommendedName>
</protein>
<keyword evidence="2" id="KW-0732">Signal</keyword>
<dbReference type="SUPFAM" id="SSF49742">
    <property type="entry name" value="PHM/PNGase F"/>
    <property type="match status" value="1"/>
</dbReference>
<dbReference type="GO" id="GO:0016715">
    <property type="term" value="F:oxidoreductase activity, acting on paired donors, with incorporation or reduction of molecular oxygen, reduced ascorbate as one donor, and incorporation of one atom of oxygen"/>
    <property type="evidence" value="ECO:0007669"/>
    <property type="project" value="InterPro"/>
</dbReference>
<feature type="chain" id="PRO_5032523286" description="Peptide-N-glycosidase F C-terminal domain-containing protein" evidence="2">
    <location>
        <begin position="29"/>
        <end position="342"/>
    </location>
</feature>
<accession>A0A855X773</accession>
<reference evidence="4 5" key="1">
    <citation type="journal article" date="2018" name="ISME J.">
        <title>A methanotrophic archaeon couples anaerobic oxidation of methane to Fe(III) reduction.</title>
        <authorList>
            <person name="Cai C."/>
            <person name="Leu A.O."/>
            <person name="Xie G.J."/>
            <person name="Guo J."/>
            <person name="Feng Y."/>
            <person name="Zhao J.X."/>
            <person name="Tyson G.W."/>
            <person name="Yuan Z."/>
            <person name="Hu S."/>
        </authorList>
    </citation>
    <scope>NUCLEOTIDE SEQUENCE [LARGE SCALE GENOMIC DNA]</scope>
    <source>
        <strain evidence="4">FeB_12</strain>
    </source>
</reference>
<dbReference type="InterPro" id="IPR008977">
    <property type="entry name" value="PHM/PNGase_F_dom_sf"/>
</dbReference>
<dbReference type="Proteomes" id="UP000250918">
    <property type="component" value="Unassembled WGS sequence"/>
</dbReference>
<evidence type="ECO:0000256" key="1">
    <source>
        <dbReference type="ARBA" id="ARBA00023157"/>
    </source>
</evidence>
<evidence type="ECO:0000256" key="2">
    <source>
        <dbReference type="SAM" id="SignalP"/>
    </source>
</evidence>
<dbReference type="Pfam" id="PF09113">
    <property type="entry name" value="N-glycanase_C"/>
    <property type="match status" value="1"/>
</dbReference>
<gene>
    <name evidence="4" type="ORF">C3F09_06150</name>
</gene>
<dbReference type="InterPro" id="IPR015197">
    <property type="entry name" value="PngaseF_C"/>
</dbReference>
<keyword evidence="1" id="KW-1015">Disulfide bond</keyword>
<sequence>MKRVISPTYLALSVLAIITVSLSGMSLAADLASSQTISVFSDNAIQFAPSDSTKFDTGSVRARQGGRVISRRVQLPKFDSPVRITGHLIIKPVPKDELEMYDRWDRAGNIRLEIPGSPDIELVKFVTAYGGRTEYNVDLSHLASLLVGEKTVKGFIDTWVTPAWKVDFSLTYSADSEAVNADWAKSMVFVESYTADTLGAKGVETVVEIPQGMSRVLLHYYVSGHCTDGTDADEFVKKDNVIYVDGNVVYRYRPWRDDCRQFRPINPYCRRWTDGSWSCDYSRSGWCPGDVVKPLELDLTDHLKPGKHTIRFVVENVRPKDANGNYGYWRISSQLLGWNKPR</sequence>
<dbReference type="AlphaFoldDB" id="A0A855X773"/>
<comment type="caution">
    <text evidence="4">The sequence shown here is derived from an EMBL/GenBank/DDBJ whole genome shotgun (WGS) entry which is preliminary data.</text>
</comment>
<feature type="domain" description="Peptide-N-glycosidase F C-terminal" evidence="3">
    <location>
        <begin position="203"/>
        <end position="335"/>
    </location>
</feature>
<name>A0A855X773_9BACT</name>
<proteinExistence type="predicted"/>
<dbReference type="Gene3D" id="2.60.120.230">
    <property type="match status" value="1"/>
</dbReference>
<evidence type="ECO:0000313" key="4">
    <source>
        <dbReference type="EMBL" id="PWB72732.1"/>
    </source>
</evidence>
<feature type="signal peptide" evidence="2">
    <location>
        <begin position="1"/>
        <end position="28"/>
    </location>
</feature>